<keyword evidence="3" id="KW-1185">Reference proteome</keyword>
<feature type="region of interest" description="Disordered" evidence="1">
    <location>
        <begin position="39"/>
        <end position="76"/>
    </location>
</feature>
<gene>
    <name evidence="2" type="ORF">BPAE_0152g00050</name>
</gene>
<protein>
    <submittedName>
        <fullName evidence="2">Uncharacterized protein</fullName>
    </submittedName>
</protein>
<reference evidence="2 3" key="1">
    <citation type="submission" date="2017-12" db="EMBL/GenBank/DDBJ databases">
        <title>Comparative genomics of Botrytis spp.</title>
        <authorList>
            <person name="Valero-Jimenez C.A."/>
            <person name="Tapia P."/>
            <person name="Veloso J."/>
            <person name="Silva-Moreno E."/>
            <person name="Staats M."/>
            <person name="Valdes J.H."/>
            <person name="Van Kan J.A.L."/>
        </authorList>
    </citation>
    <scope>NUCLEOTIDE SEQUENCE [LARGE SCALE GENOMIC DNA]</scope>
    <source>
        <strain evidence="2 3">Bp0003</strain>
    </source>
</reference>
<name>A0A4Z1FH03_9HELO</name>
<dbReference type="EMBL" id="PQXI01000152">
    <property type="protein sequence ID" value="TGO22850.1"/>
    <property type="molecule type" value="Genomic_DNA"/>
</dbReference>
<dbReference type="Proteomes" id="UP000297910">
    <property type="component" value="Unassembled WGS sequence"/>
</dbReference>
<evidence type="ECO:0000256" key="1">
    <source>
        <dbReference type="SAM" id="MobiDB-lite"/>
    </source>
</evidence>
<evidence type="ECO:0000313" key="2">
    <source>
        <dbReference type="EMBL" id="TGO22850.1"/>
    </source>
</evidence>
<dbReference type="AlphaFoldDB" id="A0A4Z1FH03"/>
<evidence type="ECO:0000313" key="3">
    <source>
        <dbReference type="Proteomes" id="UP000297910"/>
    </source>
</evidence>
<comment type="caution">
    <text evidence="2">The sequence shown here is derived from an EMBL/GenBank/DDBJ whole genome shotgun (WGS) entry which is preliminary data.</text>
</comment>
<proteinExistence type="predicted"/>
<sequence length="76" mass="8608">MLRRAAKKELELAKNLVPYTQQQQYITIQDSTVQFSSVSQSSITRNPTPGYPSRVTLEDSQDSIEPIKGKKKKHTS</sequence>
<accession>A0A4Z1FH03</accession>
<organism evidence="2 3">
    <name type="scientific">Botrytis paeoniae</name>
    <dbReference type="NCBI Taxonomy" id="278948"/>
    <lineage>
        <taxon>Eukaryota</taxon>
        <taxon>Fungi</taxon>
        <taxon>Dikarya</taxon>
        <taxon>Ascomycota</taxon>
        <taxon>Pezizomycotina</taxon>
        <taxon>Leotiomycetes</taxon>
        <taxon>Helotiales</taxon>
        <taxon>Sclerotiniaceae</taxon>
        <taxon>Botrytis</taxon>
    </lineage>
</organism>